<dbReference type="GO" id="GO:0005524">
    <property type="term" value="F:ATP binding"/>
    <property type="evidence" value="ECO:0007669"/>
    <property type="project" value="UniProtKB-KW"/>
</dbReference>
<evidence type="ECO:0000256" key="8">
    <source>
        <dbReference type="ARBA" id="ARBA00022840"/>
    </source>
</evidence>
<dbReference type="Pfam" id="PF00672">
    <property type="entry name" value="HAMP"/>
    <property type="match status" value="1"/>
</dbReference>
<dbReference type="SUPFAM" id="SSF158472">
    <property type="entry name" value="HAMP domain-like"/>
    <property type="match status" value="1"/>
</dbReference>
<feature type="transmembrane region" description="Helical" evidence="12">
    <location>
        <begin position="323"/>
        <end position="347"/>
    </location>
</feature>
<dbReference type="Gene3D" id="3.30.565.10">
    <property type="entry name" value="Histidine kinase-like ATPase, C-terminal domain"/>
    <property type="match status" value="1"/>
</dbReference>
<evidence type="ECO:0000256" key="1">
    <source>
        <dbReference type="ARBA" id="ARBA00004651"/>
    </source>
</evidence>
<evidence type="ECO:0000313" key="15">
    <source>
        <dbReference type="Proteomes" id="UP000309676"/>
    </source>
</evidence>
<dbReference type="PANTHER" id="PTHR34220">
    <property type="entry name" value="SENSOR HISTIDINE KINASE YPDA"/>
    <property type="match status" value="1"/>
</dbReference>
<dbReference type="SMART" id="SM00387">
    <property type="entry name" value="HATPase_c"/>
    <property type="match status" value="1"/>
</dbReference>
<protein>
    <submittedName>
        <fullName evidence="14">Sensor histidine kinase</fullName>
    </submittedName>
</protein>
<proteinExistence type="predicted"/>
<dbReference type="PROSITE" id="PS50885">
    <property type="entry name" value="HAMP"/>
    <property type="match status" value="1"/>
</dbReference>
<evidence type="ECO:0000313" key="14">
    <source>
        <dbReference type="EMBL" id="TLS49117.1"/>
    </source>
</evidence>
<keyword evidence="5 12" id="KW-0812">Transmembrane</keyword>
<accession>A0A5R9FYJ0</accession>
<keyword evidence="8" id="KW-0067">ATP-binding</keyword>
<keyword evidence="11 12" id="KW-0472">Membrane</keyword>
<keyword evidence="9 12" id="KW-1133">Transmembrane helix</keyword>
<evidence type="ECO:0000256" key="3">
    <source>
        <dbReference type="ARBA" id="ARBA00022553"/>
    </source>
</evidence>
<dbReference type="InterPro" id="IPR050640">
    <property type="entry name" value="Bact_2-comp_sensor_kinase"/>
</dbReference>
<dbReference type="Proteomes" id="UP000309676">
    <property type="component" value="Unassembled WGS sequence"/>
</dbReference>
<evidence type="ECO:0000256" key="7">
    <source>
        <dbReference type="ARBA" id="ARBA00022777"/>
    </source>
</evidence>
<evidence type="ECO:0000256" key="5">
    <source>
        <dbReference type="ARBA" id="ARBA00022692"/>
    </source>
</evidence>
<keyword evidence="3" id="KW-0597">Phosphoprotein</keyword>
<evidence type="ECO:0000256" key="10">
    <source>
        <dbReference type="ARBA" id="ARBA00023012"/>
    </source>
</evidence>
<name>A0A5R9FYJ0_9BACL</name>
<evidence type="ECO:0000256" key="4">
    <source>
        <dbReference type="ARBA" id="ARBA00022679"/>
    </source>
</evidence>
<dbReference type="PANTHER" id="PTHR34220:SF11">
    <property type="entry name" value="SENSOR PROTEIN KINASE HPTS"/>
    <property type="match status" value="1"/>
</dbReference>
<dbReference type="Pfam" id="PF06580">
    <property type="entry name" value="His_kinase"/>
    <property type="match status" value="1"/>
</dbReference>
<keyword evidence="6" id="KW-0547">Nucleotide-binding</keyword>
<reference evidence="14 15" key="1">
    <citation type="submission" date="2019-05" db="EMBL/GenBank/DDBJ databases">
        <authorList>
            <person name="Narsing Rao M.P."/>
            <person name="Li W.J."/>
        </authorList>
    </citation>
    <scope>NUCLEOTIDE SEQUENCE [LARGE SCALE GENOMIC DNA]</scope>
    <source>
        <strain evidence="14 15">SYSU_K30003</strain>
    </source>
</reference>
<evidence type="ECO:0000256" key="2">
    <source>
        <dbReference type="ARBA" id="ARBA00022475"/>
    </source>
</evidence>
<dbReference type="Gene3D" id="6.10.340.10">
    <property type="match status" value="1"/>
</dbReference>
<feature type="domain" description="HAMP" evidence="13">
    <location>
        <begin position="343"/>
        <end position="395"/>
    </location>
</feature>
<dbReference type="AlphaFoldDB" id="A0A5R9FYJ0"/>
<keyword evidence="2" id="KW-1003">Cell membrane</keyword>
<dbReference type="CDD" id="cd06225">
    <property type="entry name" value="HAMP"/>
    <property type="match status" value="1"/>
</dbReference>
<keyword evidence="10" id="KW-0902">Two-component regulatory system</keyword>
<organism evidence="14 15">
    <name type="scientific">Paenibacillus antri</name>
    <dbReference type="NCBI Taxonomy" id="2582848"/>
    <lineage>
        <taxon>Bacteria</taxon>
        <taxon>Bacillati</taxon>
        <taxon>Bacillota</taxon>
        <taxon>Bacilli</taxon>
        <taxon>Bacillales</taxon>
        <taxon>Paenibacillaceae</taxon>
        <taxon>Paenibacillus</taxon>
    </lineage>
</organism>
<dbReference type="SUPFAM" id="SSF55874">
    <property type="entry name" value="ATPase domain of HSP90 chaperone/DNA topoisomerase II/histidine kinase"/>
    <property type="match status" value="1"/>
</dbReference>
<comment type="caution">
    <text evidence="14">The sequence shown here is derived from an EMBL/GenBank/DDBJ whole genome shotgun (WGS) entry which is preliminary data.</text>
</comment>
<dbReference type="SMART" id="SM00304">
    <property type="entry name" value="HAMP"/>
    <property type="match status" value="1"/>
</dbReference>
<dbReference type="Pfam" id="PF02518">
    <property type="entry name" value="HATPase_c"/>
    <property type="match status" value="1"/>
</dbReference>
<dbReference type="InterPro" id="IPR003660">
    <property type="entry name" value="HAMP_dom"/>
</dbReference>
<evidence type="ECO:0000256" key="11">
    <source>
        <dbReference type="ARBA" id="ARBA00023136"/>
    </source>
</evidence>
<evidence type="ECO:0000256" key="9">
    <source>
        <dbReference type="ARBA" id="ARBA00022989"/>
    </source>
</evidence>
<dbReference type="InterPro" id="IPR003594">
    <property type="entry name" value="HATPase_dom"/>
</dbReference>
<evidence type="ECO:0000256" key="12">
    <source>
        <dbReference type="SAM" id="Phobius"/>
    </source>
</evidence>
<dbReference type="GO" id="GO:0000155">
    <property type="term" value="F:phosphorelay sensor kinase activity"/>
    <property type="evidence" value="ECO:0007669"/>
    <property type="project" value="InterPro"/>
</dbReference>
<evidence type="ECO:0000256" key="6">
    <source>
        <dbReference type="ARBA" id="ARBA00022741"/>
    </source>
</evidence>
<gene>
    <name evidence="14" type="ORF">FE782_27125</name>
</gene>
<keyword evidence="7 14" id="KW-0418">Kinase</keyword>
<dbReference type="InterPro" id="IPR010559">
    <property type="entry name" value="Sig_transdc_His_kin_internal"/>
</dbReference>
<sequence>MASTRTTLEGLMRNIFAFRFPSRYFKNALLLKLVLVYSTIMLVPLLLTIYIITNHVDEQMVEIEIDRQDDLTTKMSEYVDEQYSKIRDIVFWFYNSGANTQPVVDMLVESGKNDSAFQPHIIKNRITSELNKVVMWDKEILDIVLINSNKDVFSTSKRSVSLGYDFVGNLPLGRLDASDKRMHKYPSGNLDYILEGDVPVISHVGNLYDLTNLLNIRHTGRYIINLSSVEVMNHYRSFAGTSDADLYVMLNDGTVLFSNETDAIGSTYPFLEQVSKLPAHEADLGGETYILNKADLSDYGLSIVVQTPKNAITSSTKMLIRQILSIFVVGVVIVLALTSLFSTNIANRIKRLLSAMRQVEKGNFDARVHYESRDEIGQLAAAFNRMCERLKGHVDMVYLAEIKTKSAELSSLQSKINPHFLLNTIESIRMKAVEEDSQEISHMLYTLGRLFHWKVRSTQYIITVEEELEYISSYLYLMQFRYQDQLEVKMNVDEDLHELGIPILLLQPIIENASQHALFHKDQRSILSIRGYRDQHHIVFDIVDNGIGMDELQVRVLEEKTNHAHGASQIGLSNVQQRIRVLFGEPYGLSIASKKHYWTRVRVTIPAMMKKEMDVLVPDFYR</sequence>
<dbReference type="InterPro" id="IPR036890">
    <property type="entry name" value="HATPase_C_sf"/>
</dbReference>
<dbReference type="EMBL" id="VCIW01000024">
    <property type="protein sequence ID" value="TLS49117.1"/>
    <property type="molecule type" value="Genomic_DNA"/>
</dbReference>
<keyword evidence="15" id="KW-1185">Reference proteome</keyword>
<evidence type="ECO:0000259" key="13">
    <source>
        <dbReference type="PROSITE" id="PS50885"/>
    </source>
</evidence>
<feature type="transmembrane region" description="Helical" evidence="12">
    <location>
        <begin position="29"/>
        <end position="52"/>
    </location>
</feature>
<keyword evidence="4" id="KW-0808">Transferase</keyword>
<comment type="subcellular location">
    <subcellularLocation>
        <location evidence="1">Cell membrane</location>
        <topology evidence="1">Multi-pass membrane protein</topology>
    </subcellularLocation>
</comment>
<dbReference type="GO" id="GO:0005886">
    <property type="term" value="C:plasma membrane"/>
    <property type="evidence" value="ECO:0007669"/>
    <property type="project" value="UniProtKB-SubCell"/>
</dbReference>